<protein>
    <submittedName>
        <fullName evidence="2">Uncharacterized protein</fullName>
    </submittedName>
</protein>
<evidence type="ECO:0000313" key="2">
    <source>
        <dbReference type="EMBL" id="CAI2383598.1"/>
    </source>
</evidence>
<sequence>MINIWLINQLHSLHEDASRFLNELLLHMFIGIDLFQNLNGCITKFSASQRDKEVLFKRRKYNQPFFNIFLKELLLEACLEYFNVSPFKALVRYLLCTFQGSEQCREGSIPVELHKYDISQLKILRRTLLHPFQEEDYSQQLMFCCCQELIAESEGIGLCIQDRSLRFSQVDQSYLQSSLWSLYSENSFDHSEQQRSVLLKNPCQRVLLSQCFLVFRNGILTASTRIFYFLIFVFLYNLTFCFGLLRFFYRLLLRMAFGCDSFLVYEFLWFLTFEVFCLFSSHFNVGNFLSAIF</sequence>
<feature type="transmembrane region" description="Helical" evidence="1">
    <location>
        <begin position="226"/>
        <end position="249"/>
    </location>
</feature>
<evidence type="ECO:0000313" key="3">
    <source>
        <dbReference type="Proteomes" id="UP001295684"/>
    </source>
</evidence>
<feature type="transmembrane region" description="Helical" evidence="1">
    <location>
        <begin position="261"/>
        <end position="283"/>
    </location>
</feature>
<reference evidence="2" key="1">
    <citation type="submission" date="2023-07" db="EMBL/GenBank/DDBJ databases">
        <authorList>
            <consortium name="AG Swart"/>
            <person name="Singh M."/>
            <person name="Singh A."/>
            <person name="Seah K."/>
            <person name="Emmerich C."/>
        </authorList>
    </citation>
    <scope>NUCLEOTIDE SEQUENCE</scope>
    <source>
        <strain evidence="2">DP1</strain>
    </source>
</reference>
<name>A0AAD1Y2N6_EUPCR</name>
<keyword evidence="3" id="KW-1185">Reference proteome</keyword>
<dbReference type="Proteomes" id="UP001295684">
    <property type="component" value="Unassembled WGS sequence"/>
</dbReference>
<proteinExistence type="predicted"/>
<dbReference type="EMBL" id="CAMPGE010025890">
    <property type="protein sequence ID" value="CAI2383598.1"/>
    <property type="molecule type" value="Genomic_DNA"/>
</dbReference>
<keyword evidence="1" id="KW-0472">Membrane</keyword>
<keyword evidence="1" id="KW-1133">Transmembrane helix</keyword>
<dbReference type="AlphaFoldDB" id="A0AAD1Y2N6"/>
<evidence type="ECO:0000256" key="1">
    <source>
        <dbReference type="SAM" id="Phobius"/>
    </source>
</evidence>
<comment type="caution">
    <text evidence="2">The sequence shown here is derived from an EMBL/GenBank/DDBJ whole genome shotgun (WGS) entry which is preliminary data.</text>
</comment>
<accession>A0AAD1Y2N6</accession>
<keyword evidence="1" id="KW-0812">Transmembrane</keyword>
<organism evidence="2 3">
    <name type="scientific">Euplotes crassus</name>
    <dbReference type="NCBI Taxonomy" id="5936"/>
    <lineage>
        <taxon>Eukaryota</taxon>
        <taxon>Sar</taxon>
        <taxon>Alveolata</taxon>
        <taxon>Ciliophora</taxon>
        <taxon>Intramacronucleata</taxon>
        <taxon>Spirotrichea</taxon>
        <taxon>Hypotrichia</taxon>
        <taxon>Euplotida</taxon>
        <taxon>Euplotidae</taxon>
        <taxon>Moneuplotes</taxon>
    </lineage>
</organism>
<gene>
    <name evidence="2" type="ORF">ECRASSUSDP1_LOCUS25103</name>
</gene>